<feature type="region of interest" description="Disordered" evidence="4">
    <location>
        <begin position="473"/>
        <end position="515"/>
    </location>
</feature>
<name>A0A813E7B4_POLGL</name>
<feature type="region of interest" description="Disordered" evidence="4">
    <location>
        <begin position="417"/>
        <end position="436"/>
    </location>
</feature>
<dbReference type="InterPro" id="IPR035983">
    <property type="entry name" value="Hect_E3_ubiquitin_ligase"/>
</dbReference>
<gene>
    <name evidence="6" type="ORF">PGLA1383_LOCUS14574</name>
</gene>
<keyword evidence="2 3" id="KW-0833">Ubl conjugation pathway</keyword>
<dbReference type="Gene3D" id="3.30.2410.10">
    <property type="entry name" value="Hect, E3 ligase catalytic domain"/>
    <property type="match status" value="1"/>
</dbReference>
<protein>
    <recommendedName>
        <fullName evidence="5">HECT domain-containing protein</fullName>
    </recommendedName>
</protein>
<evidence type="ECO:0000313" key="6">
    <source>
        <dbReference type="EMBL" id="CAE8596103.1"/>
    </source>
</evidence>
<dbReference type="SMART" id="SM00119">
    <property type="entry name" value="HECTc"/>
    <property type="match status" value="1"/>
</dbReference>
<evidence type="ECO:0000256" key="4">
    <source>
        <dbReference type="SAM" id="MobiDB-lite"/>
    </source>
</evidence>
<reference evidence="6" key="1">
    <citation type="submission" date="2021-02" db="EMBL/GenBank/DDBJ databases">
        <authorList>
            <person name="Dougan E. K."/>
            <person name="Rhodes N."/>
            <person name="Thang M."/>
            <person name="Chan C."/>
        </authorList>
    </citation>
    <scope>NUCLEOTIDE SEQUENCE</scope>
</reference>
<feature type="region of interest" description="Disordered" evidence="4">
    <location>
        <begin position="1846"/>
        <end position="1898"/>
    </location>
</feature>
<evidence type="ECO:0000259" key="5">
    <source>
        <dbReference type="PROSITE" id="PS50237"/>
    </source>
</evidence>
<dbReference type="SUPFAM" id="SSF48403">
    <property type="entry name" value="Ankyrin repeat"/>
    <property type="match status" value="1"/>
</dbReference>
<dbReference type="OrthoDB" id="271273at2759"/>
<organism evidence="6 7">
    <name type="scientific">Polarella glacialis</name>
    <name type="common">Dinoflagellate</name>
    <dbReference type="NCBI Taxonomy" id="89957"/>
    <lineage>
        <taxon>Eukaryota</taxon>
        <taxon>Sar</taxon>
        <taxon>Alveolata</taxon>
        <taxon>Dinophyceae</taxon>
        <taxon>Suessiales</taxon>
        <taxon>Suessiaceae</taxon>
        <taxon>Polarella</taxon>
    </lineage>
</organism>
<dbReference type="Gene3D" id="3.90.1750.10">
    <property type="entry name" value="Hect, E3 ligase catalytic domains"/>
    <property type="match status" value="1"/>
</dbReference>
<feature type="region of interest" description="Disordered" evidence="4">
    <location>
        <begin position="1517"/>
        <end position="1555"/>
    </location>
</feature>
<dbReference type="SUPFAM" id="SSF56204">
    <property type="entry name" value="Hect, E3 ligase catalytic domain"/>
    <property type="match status" value="1"/>
</dbReference>
<feature type="region of interest" description="Disordered" evidence="4">
    <location>
        <begin position="1455"/>
        <end position="1490"/>
    </location>
</feature>
<dbReference type="Pfam" id="PF00632">
    <property type="entry name" value="HECT"/>
    <property type="match status" value="1"/>
</dbReference>
<evidence type="ECO:0000313" key="7">
    <source>
        <dbReference type="Proteomes" id="UP000654075"/>
    </source>
</evidence>
<dbReference type="PANTHER" id="PTHR45670:SF1">
    <property type="entry name" value="E3 UBIQUITIN-PROTEIN LIGASE HECTD1"/>
    <property type="match status" value="1"/>
</dbReference>
<feature type="domain" description="HECT" evidence="5">
    <location>
        <begin position="2170"/>
        <end position="2504"/>
    </location>
</feature>
<keyword evidence="1" id="KW-0808">Transferase</keyword>
<comment type="caution">
    <text evidence="6">The sequence shown here is derived from an EMBL/GenBank/DDBJ whole genome shotgun (WGS) entry which is preliminary data.</text>
</comment>
<dbReference type="InterPro" id="IPR000569">
    <property type="entry name" value="HECT_dom"/>
</dbReference>
<accession>A0A813E7B4</accession>
<evidence type="ECO:0000256" key="3">
    <source>
        <dbReference type="PROSITE-ProRule" id="PRU00104"/>
    </source>
</evidence>
<feature type="active site" description="Glycyl thioester intermediate" evidence="3">
    <location>
        <position position="2472"/>
    </location>
</feature>
<dbReference type="PROSITE" id="PS50237">
    <property type="entry name" value="HECT"/>
    <property type="match status" value="1"/>
</dbReference>
<feature type="compositionally biased region" description="Low complexity" evidence="4">
    <location>
        <begin position="473"/>
        <end position="483"/>
    </location>
</feature>
<feature type="compositionally biased region" description="Acidic residues" evidence="4">
    <location>
        <begin position="1517"/>
        <end position="1552"/>
    </location>
</feature>
<evidence type="ECO:0000256" key="1">
    <source>
        <dbReference type="ARBA" id="ARBA00022679"/>
    </source>
</evidence>
<dbReference type="InterPro" id="IPR045322">
    <property type="entry name" value="HECTD1/TRIP12-like"/>
</dbReference>
<dbReference type="GO" id="GO:0061630">
    <property type="term" value="F:ubiquitin protein ligase activity"/>
    <property type="evidence" value="ECO:0007669"/>
    <property type="project" value="InterPro"/>
</dbReference>
<proteinExistence type="predicted"/>
<keyword evidence="7" id="KW-1185">Reference proteome</keyword>
<dbReference type="GO" id="GO:0043161">
    <property type="term" value="P:proteasome-mediated ubiquitin-dependent protein catabolic process"/>
    <property type="evidence" value="ECO:0007669"/>
    <property type="project" value="TreeGrafter"/>
</dbReference>
<sequence length="2508" mass="270031">MAPPLEEHEQPAFPERPILLNEKFKVHSYDGGAFKSRAQYDVKNSLIPIIEPFHCSGSGTKFCLVLKCSEDFTLSHFYVSGPGPRCTEPIRSGLVWVTDQPPDAEGLKKYDAMSSEELMEIVKGLRTYSSSEDAGSVPDPCVYFTTDPTSRESEVELPKWKEGRYISVKFLDTHKDGVNMDVGILGMIGYLGRHGKMQVPLGPWMRRSARQIWVHPNELKSMFSSSGWVCDGRDFTGGCRSGQTDFHQTNVYTATFRCTTSGFDLCEKCAFDPSVGRVTDKSIQADLEALGDTSSCKLAATRLRNLCRRNWFEALPRYIDAGLLDTLIQILQKCTDSSNQKPEEERATAQRQQPGVENKKRQIRRSLLQLTTELTQRLLGLGCGGDVASNDLVWAFRADARGKEQWDEGRVVQLPKSLGDTLTSRPSPPPPGALSSAFLLIGRSPAAASKPLGEDPTLPVAGEESADAVVVASGEAASGSGEAVPVAADLPPELPDAEDTSSAQKSDESEKGTPQAESCYYITWRDGQASSWVSPQHCWRMTADEDVMMSTAGLFLELANGPSCDAGKVTKLLEQGADLMAVNGEGCTALLLAVRAEVPVDAVTALLEAGACPDASGREGVTPLELVLRFQQGEGRGSQEQLTQYAEALKGHGATLTESKADHEERVLSLRRAYGLKMVGALLTLQSPLLLPVEVLEILHLLLRDLPVTVLKESLQPQAFRALTALLQHLVGGTDNVSVALVGCRIMQALCSQPDPTLRYLVRSHGAKRWAERLSTSKDIAQCGLYRQPSHEKVPTEELRREAQALHQELLKEETPSEGEAQDAEAWRSTATLREVVRALEGASEPTPGRMAPAEGLFALRDILKNTEQGSISDERCSAFELESAAVPKRLMQYLKYQAPPAVGNLLCHPAVNPERWDCFNEAFGDTSKQSRKGLARLMKALHAVIETGEALPIWRYKKERGLKALTETIPLKLHNLPSPGDQHAALEIHLPKTAQACLAVMIEPLVPLAELSRYLMKVTPCLDVQYVAYCHRLVGAKIQDLVSGNLFQVESVEMLSSGLPLLLHTVRPVAGGESQRWLLAARSYLLAGTSLQPASDVEHLQLKVALNQLQATTSSEAYPGQVDKLIGELGGASLLKADVPEAAASAPAATSANGPSEEVNDGTTPALLSNALSEAAFQAALLAAASEASVEDALLVLAQEMSRLSGTPGAAAEAEAEPAVDPSMRVHQVMIAVSDEIPFELFWPMVRDDILGAARELCPRGTQQSEEAIQAGVAQNGMGPIAQKLTLREAEGLAGRVGHVVQTAVTVDAQAVEDLKREKAKTQSSSSIPVASRVQFSAVGDSWIPGTLVGQSGDRFTLVDEKGVVWDLAQTRVRLPAARRESMNSMGAPVQAVLTQADLVRIREHLRRRQEEFTQRHAQAIAGGASAGGIVGLSALGGAGDASFAAAGAMLENRVPSSSSRPPSGGADAVPQRPRASSAPSIDAASRPGGHSMLARLASQGEAPARSFEAVQFMDDDGIGDEDFDDEGDFGPGDEGDEDEEDMPLEGDEESIMPPLRLGIGGGGYGDGDPGMAAMEEEMRVLEQLRAMEQIISEVLEPQDGRSGRRASADAGDDFPGPMAGLRIRMGGGAGETFQIRRGGGSAGARAGPPTEPLRAEFPAFVRAADSTNATSTLDHPVVERLGVAELACTEESSEQGAGTDDPMQPMGEGRAAPQICVRFCLQPIKKDPAASESDAAAVVSSSSAENGSIPLPLPATAAPVSQAVPIQFPRSWNLLKVMQFLHDQQLRSSLVDASLVADAAEAPSCILLQPLQKVPLDNWCLGYQLVSEFPAGLDDVSGMADASRGAAMDVDASAPGSPCRRRGTEDSSAPSLQHGSSSASCSSGLPAKKRRRTLPAGEISDAVAREMYSRFPAVASAEGSEGSNAQGIEQLISKCGDNSTVTDAIELLHLLNSRAPSLNTEATSWVSSKLDRKLRYQLEDPLSVISGTLPLWAVTLPRLCPFLFSLKTRKMLLKYTAFGPSFAVHWTQESKVGSLLKRRATIQTELNAATEARKMQELSQELSNIEEHVVRSTFWLGTLQSTLVRFSKGDDLLRQSDVAMELLSNSSKLLEVQFDGETGFGIAVTQSFYVEVAQALQERSVNHSIPMWVGDDNAGEGSPHLLCRKGLLLRPLPPGAQRDLAARRFRFLGRLMGQALREGFIVPLPLAEEFFALVLDEKLGPSSLPLPGSGCAGELVGALALFAADLAAGEAAAIAEGRGSVDELKAWRNEQAERSDFAERFLTAQVGVNDVSSAQDPTSFKEYMEMVGACFLETGLSGAPLCPEGDTVALTVHNVQDFAEKAASFWFDTGVSVQLEAFRAGLNDVFPVDCLLSFDRSELREMFCGEDRIEWDEQSLLNHMHPTGGLTEKSPTYRFLVAVLVDLTQEERSRFLDFVTSCPRLPPGGMAKFHVDIFPDSSATKQGFPRSRACANQLYLPPYTSKEELQEKLHEAMHSSAGHHEQRVVR</sequence>
<evidence type="ECO:0000256" key="2">
    <source>
        <dbReference type="ARBA" id="ARBA00022786"/>
    </source>
</evidence>
<feature type="region of interest" description="Disordered" evidence="4">
    <location>
        <begin position="1599"/>
        <end position="1654"/>
    </location>
</feature>
<dbReference type="Gene3D" id="1.25.40.20">
    <property type="entry name" value="Ankyrin repeat-containing domain"/>
    <property type="match status" value="1"/>
</dbReference>
<dbReference type="InterPro" id="IPR036770">
    <property type="entry name" value="Ankyrin_rpt-contain_sf"/>
</dbReference>
<feature type="compositionally biased region" description="Polar residues" evidence="4">
    <location>
        <begin position="1868"/>
        <end position="1877"/>
    </location>
</feature>
<dbReference type="PANTHER" id="PTHR45670">
    <property type="entry name" value="E3 UBIQUITIN-PROTEIN LIGASE TRIP12"/>
    <property type="match status" value="1"/>
</dbReference>
<dbReference type="GO" id="GO:0000209">
    <property type="term" value="P:protein polyubiquitination"/>
    <property type="evidence" value="ECO:0007669"/>
    <property type="project" value="TreeGrafter"/>
</dbReference>
<dbReference type="Proteomes" id="UP000654075">
    <property type="component" value="Unassembled WGS sequence"/>
</dbReference>
<feature type="region of interest" description="Disordered" evidence="4">
    <location>
        <begin position="338"/>
        <end position="360"/>
    </location>
</feature>
<dbReference type="EMBL" id="CAJNNV010008350">
    <property type="protein sequence ID" value="CAE8596103.1"/>
    <property type="molecule type" value="Genomic_DNA"/>
</dbReference>